<evidence type="ECO:0008006" key="3">
    <source>
        <dbReference type="Google" id="ProtNLM"/>
    </source>
</evidence>
<evidence type="ECO:0000313" key="2">
    <source>
        <dbReference type="Proteomes" id="UP000278983"/>
    </source>
</evidence>
<reference evidence="1 2" key="1">
    <citation type="submission" date="2018-12" db="EMBL/GenBank/DDBJ databases">
        <title>Genome sequencing of Prevotella sp. KCOM 3155 (= JS262).</title>
        <authorList>
            <person name="Kook J.-K."/>
            <person name="Park S.-N."/>
            <person name="Lim Y.K."/>
        </authorList>
    </citation>
    <scope>NUCLEOTIDE SEQUENCE [LARGE SCALE GENOMIC DNA]</scope>
    <source>
        <strain evidence="1 2">KCOM 3155</strain>
    </source>
</reference>
<proteinExistence type="predicted"/>
<dbReference type="EMBL" id="RYYU01000001">
    <property type="protein sequence ID" value="RUL59374.1"/>
    <property type="molecule type" value="Genomic_DNA"/>
</dbReference>
<sequence>MKKVVAVAPYNHGVNFKMQVYDAWVKMGGETMPSHYPWRLFHRFAYNYELPTIPKNNDIAQLRFVEPVSLSFDTFPDYARYEIIPLVWDCWPIFFEKTCRWFVKHDVKTAIFTSSQTAERMRERFPNMNIMTITEGIDTSLYKPGKELKYRKIDLLEFGRNNGYLFKKPLPSRFNHIYSKGGRLFVNNADFYNALQDTKITICVPRCDVQPEVTGGIETLTQRYWENMLSRIIMIGRAPKELTELIGYNPVVDLNKENIYGQILDVFENIEEYQNLVNKNFDTAMKKGNWRERIIQIQKFLYNLEYK</sequence>
<comment type="caution">
    <text evidence="1">The sequence shown here is derived from an EMBL/GenBank/DDBJ whole genome shotgun (WGS) entry which is preliminary data.</text>
</comment>
<dbReference type="Proteomes" id="UP000278983">
    <property type="component" value="Unassembled WGS sequence"/>
</dbReference>
<organism evidence="1 2">
    <name type="scientific">Prevotella koreensis</name>
    <dbReference type="NCBI Taxonomy" id="2490854"/>
    <lineage>
        <taxon>Bacteria</taxon>
        <taxon>Pseudomonadati</taxon>
        <taxon>Bacteroidota</taxon>
        <taxon>Bacteroidia</taxon>
        <taxon>Bacteroidales</taxon>
        <taxon>Prevotellaceae</taxon>
        <taxon>Prevotella</taxon>
    </lineage>
</organism>
<keyword evidence="2" id="KW-1185">Reference proteome</keyword>
<evidence type="ECO:0000313" key="1">
    <source>
        <dbReference type="EMBL" id="RUL59374.1"/>
    </source>
</evidence>
<name>A0A3S0PUK7_9BACT</name>
<protein>
    <recommendedName>
        <fullName evidence="3">Glycosyltransferase family 1 protein</fullName>
    </recommendedName>
</protein>
<accession>A0A3S0PUK7</accession>
<dbReference type="AlphaFoldDB" id="A0A3S0PUK7"/>
<gene>
    <name evidence="1" type="ORF">EHV08_06125</name>
</gene>
<dbReference type="OrthoDB" id="1064575at2"/>
<dbReference type="RefSeq" id="WP_126678532.1">
    <property type="nucleotide sequence ID" value="NZ_RYYU01000001.1"/>
</dbReference>